<keyword evidence="3" id="KW-1185">Reference proteome</keyword>
<feature type="compositionally biased region" description="Polar residues" evidence="1">
    <location>
        <begin position="401"/>
        <end position="412"/>
    </location>
</feature>
<protein>
    <submittedName>
        <fullName evidence="2">Uncharacterized protein</fullName>
    </submittedName>
</protein>
<feature type="compositionally biased region" description="Low complexity" evidence="1">
    <location>
        <begin position="328"/>
        <end position="342"/>
    </location>
</feature>
<feature type="compositionally biased region" description="Polar residues" evidence="1">
    <location>
        <begin position="447"/>
        <end position="456"/>
    </location>
</feature>
<feature type="compositionally biased region" description="Pro residues" evidence="1">
    <location>
        <begin position="174"/>
        <end position="183"/>
    </location>
</feature>
<accession>A0A0C2XG43</accession>
<dbReference type="Proteomes" id="UP000054097">
    <property type="component" value="Unassembled WGS sequence"/>
</dbReference>
<feature type="compositionally biased region" description="Basic and acidic residues" evidence="1">
    <location>
        <begin position="343"/>
        <end position="352"/>
    </location>
</feature>
<feature type="region of interest" description="Disordered" evidence="1">
    <location>
        <begin position="319"/>
        <end position="481"/>
    </location>
</feature>
<reference evidence="2 3" key="1">
    <citation type="submission" date="2014-04" db="EMBL/GenBank/DDBJ databases">
        <authorList>
            <consortium name="DOE Joint Genome Institute"/>
            <person name="Kuo A."/>
            <person name="Zuccaro A."/>
            <person name="Kohler A."/>
            <person name="Nagy L.G."/>
            <person name="Floudas D."/>
            <person name="Copeland A."/>
            <person name="Barry K.W."/>
            <person name="Cichocki N."/>
            <person name="Veneault-Fourrey C."/>
            <person name="LaButti K."/>
            <person name="Lindquist E.A."/>
            <person name="Lipzen A."/>
            <person name="Lundell T."/>
            <person name="Morin E."/>
            <person name="Murat C."/>
            <person name="Sun H."/>
            <person name="Tunlid A."/>
            <person name="Henrissat B."/>
            <person name="Grigoriev I.V."/>
            <person name="Hibbett D.S."/>
            <person name="Martin F."/>
            <person name="Nordberg H.P."/>
            <person name="Cantor M.N."/>
            <person name="Hua S.X."/>
        </authorList>
    </citation>
    <scope>NUCLEOTIDE SEQUENCE [LARGE SCALE GENOMIC DNA]</scope>
    <source>
        <strain evidence="2 3">MAFF 305830</strain>
    </source>
</reference>
<sequence length="481" mass="51481">MPGAPASTTAETPQLYDPVDTFVLRTQGGEPSILDTVFVSKKSQRAVYATTTHGPHTSLWRVAASGTMTEIARVDWEHEIQAALAGDGSLRNSNKPGKKCSMLTFGGKMRRTEDFLQRARGWFSSDSRSFSVDNVELKWKSGTENGTEAQQARNSTSAYQEVWKIWRCVSSRPPSGPNPPNPPSINHASPFPILQNPFPPTPFSAHATAQAPAPVSSPLPEQHQSTSAAIRSIITSIVNTPAPSTVLARFAPPQIGLQYNLISFFPPAFSETEGNPQPLETLLVSTILLAVRKGEWKHIQSSNTTAALQAVFLAEAAGEIPPYTPGGNRNATSRNNNTVRTRTQSERSRRIPEVASITGDRPPPSRGGQGESERAPLLPRRHQSTRSSPFNVFPTLPFNLGTITGRSPATATERTRSRTVSARRPATAGSAPAGDGVFAGRRPSMQLLGSSTSAPASAQGHGRTGDTAGISSIRGPPPAYK</sequence>
<name>A0A0C2XG43_SERVB</name>
<feature type="region of interest" description="Disordered" evidence="1">
    <location>
        <begin position="170"/>
        <end position="221"/>
    </location>
</feature>
<evidence type="ECO:0000256" key="1">
    <source>
        <dbReference type="SAM" id="MobiDB-lite"/>
    </source>
</evidence>
<proteinExistence type="predicted"/>
<organism evidence="2 3">
    <name type="scientific">Serendipita vermifera MAFF 305830</name>
    <dbReference type="NCBI Taxonomy" id="933852"/>
    <lineage>
        <taxon>Eukaryota</taxon>
        <taxon>Fungi</taxon>
        <taxon>Dikarya</taxon>
        <taxon>Basidiomycota</taxon>
        <taxon>Agaricomycotina</taxon>
        <taxon>Agaricomycetes</taxon>
        <taxon>Sebacinales</taxon>
        <taxon>Serendipitaceae</taxon>
        <taxon>Serendipita</taxon>
    </lineage>
</organism>
<dbReference type="EMBL" id="KN824295">
    <property type="protein sequence ID" value="KIM28047.1"/>
    <property type="molecule type" value="Genomic_DNA"/>
</dbReference>
<evidence type="ECO:0000313" key="3">
    <source>
        <dbReference type="Proteomes" id="UP000054097"/>
    </source>
</evidence>
<gene>
    <name evidence="2" type="ORF">M408DRAFT_329702</name>
</gene>
<evidence type="ECO:0000313" key="2">
    <source>
        <dbReference type="EMBL" id="KIM28047.1"/>
    </source>
</evidence>
<dbReference type="AlphaFoldDB" id="A0A0C2XG43"/>
<dbReference type="OrthoDB" id="3253100at2759"/>
<reference evidence="3" key="2">
    <citation type="submission" date="2015-01" db="EMBL/GenBank/DDBJ databases">
        <title>Evolutionary Origins and Diversification of the Mycorrhizal Mutualists.</title>
        <authorList>
            <consortium name="DOE Joint Genome Institute"/>
            <consortium name="Mycorrhizal Genomics Consortium"/>
            <person name="Kohler A."/>
            <person name="Kuo A."/>
            <person name="Nagy L.G."/>
            <person name="Floudas D."/>
            <person name="Copeland A."/>
            <person name="Barry K.W."/>
            <person name="Cichocki N."/>
            <person name="Veneault-Fourrey C."/>
            <person name="LaButti K."/>
            <person name="Lindquist E.A."/>
            <person name="Lipzen A."/>
            <person name="Lundell T."/>
            <person name="Morin E."/>
            <person name="Murat C."/>
            <person name="Riley R."/>
            <person name="Ohm R."/>
            <person name="Sun H."/>
            <person name="Tunlid A."/>
            <person name="Henrissat B."/>
            <person name="Grigoriev I.V."/>
            <person name="Hibbett D.S."/>
            <person name="Martin F."/>
        </authorList>
    </citation>
    <scope>NUCLEOTIDE SEQUENCE [LARGE SCALE GENOMIC DNA]</scope>
    <source>
        <strain evidence="3">MAFF 305830</strain>
    </source>
</reference>
<dbReference type="HOGENOM" id="CLU_044757_0_0_1"/>